<dbReference type="EMBL" id="JAHRWL010000002">
    <property type="protein sequence ID" value="MBV2360558.1"/>
    <property type="molecule type" value="Genomic_DNA"/>
</dbReference>
<evidence type="ECO:0000313" key="1">
    <source>
        <dbReference type="EMBL" id="MBV2360558.1"/>
    </source>
</evidence>
<name>A0ABS6N9B6_9RHOB</name>
<protein>
    <submittedName>
        <fullName evidence="1">DUF2158 domain-containing protein</fullName>
    </submittedName>
</protein>
<gene>
    <name evidence="1" type="ORF">KUH32_12290</name>
</gene>
<organism evidence="1 2">
    <name type="scientific">Thalassococcus arenae</name>
    <dbReference type="NCBI Taxonomy" id="2851652"/>
    <lineage>
        <taxon>Bacteria</taxon>
        <taxon>Pseudomonadati</taxon>
        <taxon>Pseudomonadota</taxon>
        <taxon>Alphaproteobacteria</taxon>
        <taxon>Rhodobacterales</taxon>
        <taxon>Roseobacteraceae</taxon>
        <taxon>Thalassococcus</taxon>
    </lineage>
</organism>
<dbReference type="Pfam" id="PF09926">
    <property type="entry name" value="DUF2158"/>
    <property type="match status" value="1"/>
</dbReference>
<dbReference type="RefSeq" id="WP_217778789.1">
    <property type="nucleotide sequence ID" value="NZ_JAHRWL010000002.1"/>
</dbReference>
<comment type="caution">
    <text evidence="1">The sequence shown here is derived from an EMBL/GenBank/DDBJ whole genome shotgun (WGS) entry which is preliminary data.</text>
</comment>
<reference evidence="1" key="1">
    <citation type="submission" date="2021-06" db="EMBL/GenBank/DDBJ databases">
        <title>Thalassococcus sp. CAU 1522 isolated from sea sand, Republic of Korea.</title>
        <authorList>
            <person name="Kim W."/>
        </authorList>
    </citation>
    <scope>NUCLEOTIDE SEQUENCE</scope>
    <source>
        <strain evidence="1">CAU 1522</strain>
    </source>
</reference>
<sequence length="67" mass="7355">MSEGLNFAAGMVVRLKSGGPAMVVETELAPGVVTCVWFQDGRKFNTFFRTETLMAVNETSGEKQRVQ</sequence>
<evidence type="ECO:0000313" key="2">
    <source>
        <dbReference type="Proteomes" id="UP001166293"/>
    </source>
</evidence>
<keyword evidence="2" id="KW-1185">Reference proteome</keyword>
<dbReference type="Proteomes" id="UP001166293">
    <property type="component" value="Unassembled WGS sequence"/>
</dbReference>
<accession>A0ABS6N9B6</accession>
<dbReference type="InterPro" id="IPR019226">
    <property type="entry name" value="DUF2158"/>
</dbReference>
<proteinExistence type="predicted"/>